<dbReference type="InterPro" id="IPR017972">
    <property type="entry name" value="Cyt_P450_CS"/>
</dbReference>
<dbReference type="GO" id="GO:0005506">
    <property type="term" value="F:iron ion binding"/>
    <property type="evidence" value="ECO:0007669"/>
    <property type="project" value="InterPro"/>
</dbReference>
<gene>
    <name evidence="1" type="primary">CYP87A3</name>
    <name evidence="1" type="ORF">QJS10_CPB21g00975</name>
</gene>
<dbReference type="InterPro" id="IPR036396">
    <property type="entry name" value="Cyt_P450_sf"/>
</dbReference>
<protein>
    <submittedName>
        <fullName evidence="1">Cytochrome P450 87A3</fullName>
    </submittedName>
</protein>
<name>A0AAV9C5Y5_ACOCL</name>
<dbReference type="PROSITE" id="PS00086">
    <property type="entry name" value="CYTOCHROME_P450"/>
    <property type="match status" value="1"/>
</dbReference>
<organism evidence="1 2">
    <name type="scientific">Acorus calamus</name>
    <name type="common">Sweet flag</name>
    <dbReference type="NCBI Taxonomy" id="4465"/>
    <lineage>
        <taxon>Eukaryota</taxon>
        <taxon>Viridiplantae</taxon>
        <taxon>Streptophyta</taxon>
        <taxon>Embryophyta</taxon>
        <taxon>Tracheophyta</taxon>
        <taxon>Spermatophyta</taxon>
        <taxon>Magnoliopsida</taxon>
        <taxon>Liliopsida</taxon>
        <taxon>Acoraceae</taxon>
        <taxon>Acorus</taxon>
    </lineage>
</organism>
<keyword evidence="2" id="KW-1185">Reference proteome</keyword>
<accession>A0AAV9C5Y5</accession>
<reference evidence="1" key="2">
    <citation type="submission" date="2023-06" db="EMBL/GenBank/DDBJ databases">
        <authorList>
            <person name="Ma L."/>
            <person name="Liu K.-W."/>
            <person name="Li Z."/>
            <person name="Hsiao Y.-Y."/>
            <person name="Qi Y."/>
            <person name="Fu T."/>
            <person name="Tang G."/>
            <person name="Zhang D."/>
            <person name="Sun W.-H."/>
            <person name="Liu D.-K."/>
            <person name="Li Y."/>
            <person name="Chen G.-Z."/>
            <person name="Liu X.-D."/>
            <person name="Liao X.-Y."/>
            <person name="Jiang Y.-T."/>
            <person name="Yu X."/>
            <person name="Hao Y."/>
            <person name="Huang J."/>
            <person name="Zhao X.-W."/>
            <person name="Ke S."/>
            <person name="Chen Y.-Y."/>
            <person name="Wu W.-L."/>
            <person name="Hsu J.-L."/>
            <person name="Lin Y.-F."/>
            <person name="Huang M.-D."/>
            <person name="Li C.-Y."/>
            <person name="Huang L."/>
            <person name="Wang Z.-W."/>
            <person name="Zhao X."/>
            <person name="Zhong W.-Y."/>
            <person name="Peng D.-H."/>
            <person name="Ahmad S."/>
            <person name="Lan S."/>
            <person name="Zhang J.-S."/>
            <person name="Tsai W.-C."/>
            <person name="Van De Peer Y."/>
            <person name="Liu Z.-J."/>
        </authorList>
    </citation>
    <scope>NUCLEOTIDE SEQUENCE</scope>
    <source>
        <strain evidence="1">CP</strain>
        <tissue evidence="1">Leaves</tissue>
    </source>
</reference>
<dbReference type="GO" id="GO:0004497">
    <property type="term" value="F:monooxygenase activity"/>
    <property type="evidence" value="ECO:0007669"/>
    <property type="project" value="InterPro"/>
</dbReference>
<dbReference type="GO" id="GO:0020037">
    <property type="term" value="F:heme binding"/>
    <property type="evidence" value="ECO:0007669"/>
    <property type="project" value="InterPro"/>
</dbReference>
<evidence type="ECO:0000313" key="1">
    <source>
        <dbReference type="EMBL" id="KAK1283807.1"/>
    </source>
</evidence>
<sequence length="205" mass="21915">MDKMGLSTMPTSNGFDTSISTLANTLRRVSVVLLKHISTGPLSTLIQTVRRTSVVPGIDTNGGSQNFMAFGGGMRFCVGTDFAKLQMRGGDVVGDSIGICCGSGGVARTPDKYLIQDLDRPIYDFLNHRCGGTVGGSGPAFPRQFLAEPPSVPRPEGSAKKRTPKTERVKFTGSLGYQTRNRFVGQNNNTTLFVAFIFPISTGSI</sequence>
<proteinExistence type="predicted"/>
<dbReference type="GO" id="GO:0016705">
    <property type="term" value="F:oxidoreductase activity, acting on paired donors, with incorporation or reduction of molecular oxygen"/>
    <property type="evidence" value="ECO:0007669"/>
    <property type="project" value="InterPro"/>
</dbReference>
<dbReference type="Proteomes" id="UP001180020">
    <property type="component" value="Unassembled WGS sequence"/>
</dbReference>
<dbReference type="EMBL" id="JAUJYO010000021">
    <property type="protein sequence ID" value="KAK1283807.1"/>
    <property type="molecule type" value="Genomic_DNA"/>
</dbReference>
<comment type="caution">
    <text evidence="1">The sequence shown here is derived from an EMBL/GenBank/DDBJ whole genome shotgun (WGS) entry which is preliminary data.</text>
</comment>
<dbReference type="AlphaFoldDB" id="A0AAV9C5Y5"/>
<reference evidence="1" key="1">
    <citation type="journal article" date="2023" name="Nat. Commun.">
        <title>Diploid and tetraploid genomes of Acorus and the evolution of monocots.</title>
        <authorList>
            <person name="Ma L."/>
            <person name="Liu K.W."/>
            <person name="Li Z."/>
            <person name="Hsiao Y.Y."/>
            <person name="Qi Y."/>
            <person name="Fu T."/>
            <person name="Tang G.D."/>
            <person name="Zhang D."/>
            <person name="Sun W.H."/>
            <person name="Liu D.K."/>
            <person name="Li Y."/>
            <person name="Chen G.Z."/>
            <person name="Liu X.D."/>
            <person name="Liao X.Y."/>
            <person name="Jiang Y.T."/>
            <person name="Yu X."/>
            <person name="Hao Y."/>
            <person name="Huang J."/>
            <person name="Zhao X.W."/>
            <person name="Ke S."/>
            <person name="Chen Y.Y."/>
            <person name="Wu W.L."/>
            <person name="Hsu J.L."/>
            <person name="Lin Y.F."/>
            <person name="Huang M.D."/>
            <person name="Li C.Y."/>
            <person name="Huang L."/>
            <person name="Wang Z.W."/>
            <person name="Zhao X."/>
            <person name="Zhong W.Y."/>
            <person name="Peng D.H."/>
            <person name="Ahmad S."/>
            <person name="Lan S."/>
            <person name="Zhang J.S."/>
            <person name="Tsai W.C."/>
            <person name="Van de Peer Y."/>
            <person name="Liu Z.J."/>
        </authorList>
    </citation>
    <scope>NUCLEOTIDE SEQUENCE</scope>
    <source>
        <strain evidence="1">CP</strain>
    </source>
</reference>
<evidence type="ECO:0000313" key="2">
    <source>
        <dbReference type="Proteomes" id="UP001180020"/>
    </source>
</evidence>
<dbReference type="SUPFAM" id="SSF48264">
    <property type="entry name" value="Cytochrome P450"/>
    <property type="match status" value="1"/>
</dbReference>